<dbReference type="GO" id="GO:0055085">
    <property type="term" value="P:transmembrane transport"/>
    <property type="evidence" value="ECO:0007669"/>
    <property type="project" value="InterPro"/>
</dbReference>
<keyword evidence="6 7" id="KW-0472">Membrane</keyword>
<dbReference type="Pfam" id="PF12911">
    <property type="entry name" value="OppC_N"/>
    <property type="match status" value="1"/>
</dbReference>
<dbReference type="EMBL" id="JYIK01001100">
    <property type="protein sequence ID" value="KWX06493.1"/>
    <property type="molecule type" value="Genomic_DNA"/>
</dbReference>
<feature type="transmembrane region" description="Helical" evidence="7">
    <location>
        <begin position="48"/>
        <end position="70"/>
    </location>
</feature>
<dbReference type="Proteomes" id="UP000070598">
    <property type="component" value="Unassembled WGS sequence"/>
</dbReference>
<proteinExistence type="inferred from homology"/>
<dbReference type="PANTHER" id="PTHR43386:SF1">
    <property type="entry name" value="D,D-DIPEPTIDE TRANSPORT SYSTEM PERMEASE PROTEIN DDPC-RELATED"/>
    <property type="match status" value="1"/>
</dbReference>
<evidence type="ECO:0000256" key="5">
    <source>
        <dbReference type="ARBA" id="ARBA00022989"/>
    </source>
</evidence>
<protein>
    <submittedName>
        <fullName evidence="10">Peptide ABC transporter permease</fullName>
    </submittedName>
</protein>
<feature type="transmembrane region" description="Helical" evidence="7">
    <location>
        <begin position="111"/>
        <end position="137"/>
    </location>
</feature>
<dbReference type="RefSeq" id="WP_067068537.1">
    <property type="nucleotide sequence ID" value="NZ_JYIJ01000013.1"/>
</dbReference>
<dbReference type="GO" id="GO:0005886">
    <property type="term" value="C:plasma membrane"/>
    <property type="evidence" value="ECO:0007669"/>
    <property type="project" value="UniProtKB-SubCell"/>
</dbReference>
<evidence type="ECO:0000313" key="11">
    <source>
        <dbReference type="EMBL" id="KWX06493.1"/>
    </source>
</evidence>
<keyword evidence="2 7" id="KW-0813">Transport</keyword>
<dbReference type="PROSITE" id="PS50928">
    <property type="entry name" value="ABC_TM1"/>
    <property type="match status" value="1"/>
</dbReference>
<evidence type="ECO:0000259" key="9">
    <source>
        <dbReference type="PROSITE" id="PS50928"/>
    </source>
</evidence>
<feature type="transmembrane region" description="Helical" evidence="7">
    <location>
        <begin position="278"/>
        <end position="298"/>
    </location>
</feature>
<evidence type="ECO:0000256" key="6">
    <source>
        <dbReference type="ARBA" id="ARBA00023136"/>
    </source>
</evidence>
<name>A0A132N4B8_9ACTN</name>
<dbReference type="InterPro" id="IPR000515">
    <property type="entry name" value="MetI-like"/>
</dbReference>
<evidence type="ECO:0000256" key="3">
    <source>
        <dbReference type="ARBA" id="ARBA00022475"/>
    </source>
</evidence>
<gene>
    <name evidence="10" type="ORF">TH66_04160</name>
    <name evidence="11" type="ORF">TR74_21835</name>
</gene>
<evidence type="ECO:0000256" key="1">
    <source>
        <dbReference type="ARBA" id="ARBA00004651"/>
    </source>
</evidence>
<reference evidence="12" key="1">
    <citation type="submission" date="2015-02" db="EMBL/GenBank/DDBJ databases">
        <title>Physiological reanalysis, assessment of diazotrophy, and genome sequences of multiple isolates of Streptomyces thermoautotrophicus.</title>
        <authorList>
            <person name="MacKellar D.C."/>
            <person name="Lieber L."/>
            <person name="Norman J."/>
            <person name="Bolger A."/>
            <person name="Tobin C."/>
            <person name="Murray J.W."/>
            <person name="Friesen M."/>
            <person name="Prell J."/>
        </authorList>
    </citation>
    <scope>NUCLEOTIDE SEQUENCE [LARGE SCALE GENOMIC DNA]</scope>
    <source>
        <strain evidence="12">UBT1</strain>
    </source>
</reference>
<feature type="transmembrane region" description="Helical" evidence="7">
    <location>
        <begin position="230"/>
        <end position="255"/>
    </location>
</feature>
<dbReference type="SUPFAM" id="SSF161098">
    <property type="entry name" value="MetI-like"/>
    <property type="match status" value="1"/>
</dbReference>
<dbReference type="Proteomes" id="UP000070659">
    <property type="component" value="Unassembled WGS sequence"/>
</dbReference>
<feature type="transmembrane region" description="Helical" evidence="7">
    <location>
        <begin position="149"/>
        <end position="167"/>
    </location>
</feature>
<comment type="caution">
    <text evidence="10">The sequence shown here is derived from an EMBL/GenBank/DDBJ whole genome shotgun (WGS) entry which is preliminary data.</text>
</comment>
<evidence type="ECO:0000313" key="13">
    <source>
        <dbReference type="Proteomes" id="UP000070659"/>
    </source>
</evidence>
<feature type="compositionally biased region" description="Low complexity" evidence="8">
    <location>
        <begin position="11"/>
        <end position="20"/>
    </location>
</feature>
<dbReference type="AlphaFoldDB" id="A0A132N4B8"/>
<dbReference type="PANTHER" id="PTHR43386">
    <property type="entry name" value="OLIGOPEPTIDE TRANSPORT SYSTEM PERMEASE PROTEIN APPC"/>
    <property type="match status" value="1"/>
</dbReference>
<evidence type="ECO:0000313" key="12">
    <source>
        <dbReference type="Proteomes" id="UP000070598"/>
    </source>
</evidence>
<dbReference type="CDD" id="cd06261">
    <property type="entry name" value="TM_PBP2"/>
    <property type="match status" value="1"/>
</dbReference>
<accession>A0A132N4B8</accession>
<evidence type="ECO:0000256" key="7">
    <source>
        <dbReference type="RuleBase" id="RU363032"/>
    </source>
</evidence>
<feature type="domain" description="ABC transmembrane type-1" evidence="9">
    <location>
        <begin position="109"/>
        <end position="298"/>
    </location>
</feature>
<evidence type="ECO:0000313" key="10">
    <source>
        <dbReference type="EMBL" id="KWX04975.1"/>
    </source>
</evidence>
<keyword evidence="5 7" id="KW-1133">Transmembrane helix</keyword>
<dbReference type="EMBL" id="JYIJ01000013">
    <property type="protein sequence ID" value="KWX04975.1"/>
    <property type="molecule type" value="Genomic_DNA"/>
</dbReference>
<evidence type="ECO:0000256" key="2">
    <source>
        <dbReference type="ARBA" id="ARBA00022448"/>
    </source>
</evidence>
<feature type="transmembrane region" description="Helical" evidence="7">
    <location>
        <begin position="173"/>
        <end position="191"/>
    </location>
</feature>
<feature type="region of interest" description="Disordered" evidence="8">
    <location>
        <begin position="1"/>
        <end position="20"/>
    </location>
</feature>
<dbReference type="PATRIC" id="fig|1469144.8.peg.4448"/>
<reference evidence="10 13" key="2">
    <citation type="submission" date="2015-02" db="EMBL/GenBank/DDBJ databases">
        <title>Physiological reanalysis, assessment of diazotrophy, and genome sequences of multiple isolates of Streptomyces thermoautotrophicus.</title>
        <authorList>
            <person name="MacKellar D.C."/>
            <person name="Lieber L."/>
            <person name="Norman J."/>
            <person name="Bolger A."/>
            <person name="Tobin C."/>
            <person name="Murray J.W."/>
            <person name="Prell J."/>
        </authorList>
    </citation>
    <scope>NUCLEOTIDE SEQUENCE [LARGE SCALE GENOMIC DNA]</scope>
    <source>
        <strain evidence="10 13">UBT1</strain>
    </source>
</reference>
<dbReference type="Gene3D" id="1.10.3720.10">
    <property type="entry name" value="MetI-like"/>
    <property type="match status" value="1"/>
</dbReference>
<evidence type="ECO:0000256" key="4">
    <source>
        <dbReference type="ARBA" id="ARBA00022692"/>
    </source>
</evidence>
<sequence length="310" mass="32947">MTEALPTEGDPAGTTSASAAAVAAAGEPTVTTIGNWSEIRRRFMANRLAVFGLVLVALLFLTALLAPLLAPYDPMAQDLNNTLAPPSSEHLLGTDTLGRDQLSRLIYGSRIAVMVGLASMALATLIGITLGALAGYFGRAWDSVIMRTADVFFAFPLLIGAIVIILVLGRGVLPVVVSIAVFTWATVARLLRSSILSVREMDYVQAARALGAGTWRIITRHILPNSLAPVIVYSTFSVGTAIVAEASLSFLGVGVPPDVPEWGNMIDVGREFVGYKDYLWAFPSLALVLTVLGFVFVGDGMRDSLDPKLR</sequence>
<keyword evidence="4 7" id="KW-0812">Transmembrane</keyword>
<evidence type="ECO:0000256" key="8">
    <source>
        <dbReference type="SAM" id="MobiDB-lite"/>
    </source>
</evidence>
<dbReference type="InterPro" id="IPR050366">
    <property type="entry name" value="BP-dependent_transpt_permease"/>
</dbReference>
<dbReference type="Pfam" id="PF00528">
    <property type="entry name" value="BPD_transp_1"/>
    <property type="match status" value="1"/>
</dbReference>
<keyword evidence="3" id="KW-1003">Cell membrane</keyword>
<dbReference type="InterPro" id="IPR025966">
    <property type="entry name" value="OppC_N"/>
</dbReference>
<comment type="similarity">
    <text evidence="7">Belongs to the binding-protein-dependent transport system permease family.</text>
</comment>
<comment type="subcellular location">
    <subcellularLocation>
        <location evidence="1 7">Cell membrane</location>
        <topology evidence="1 7">Multi-pass membrane protein</topology>
    </subcellularLocation>
</comment>
<dbReference type="InterPro" id="IPR035906">
    <property type="entry name" value="MetI-like_sf"/>
</dbReference>
<organism evidence="10 13">
    <name type="scientific">Carbonactinospora thermoautotrophica</name>
    <dbReference type="NCBI Taxonomy" id="1469144"/>
    <lineage>
        <taxon>Bacteria</taxon>
        <taxon>Bacillati</taxon>
        <taxon>Actinomycetota</taxon>
        <taxon>Actinomycetes</taxon>
        <taxon>Kitasatosporales</taxon>
        <taxon>Carbonactinosporaceae</taxon>
        <taxon>Carbonactinospora</taxon>
    </lineage>
</organism>